<reference evidence="2" key="1">
    <citation type="submission" date="2023-04" db="EMBL/GenBank/DDBJ databases">
        <authorList>
            <consortium name="ELIXIR-Norway"/>
        </authorList>
    </citation>
    <scope>NUCLEOTIDE SEQUENCE [LARGE SCALE GENOMIC DNA]</scope>
</reference>
<evidence type="ECO:0000313" key="2">
    <source>
        <dbReference type="EMBL" id="CAI9160359.1"/>
    </source>
</evidence>
<organism evidence="2 3">
    <name type="scientific">Rangifer tarandus platyrhynchus</name>
    <name type="common">Svalbard reindeer</name>
    <dbReference type="NCBI Taxonomy" id="3082113"/>
    <lineage>
        <taxon>Eukaryota</taxon>
        <taxon>Metazoa</taxon>
        <taxon>Chordata</taxon>
        <taxon>Craniata</taxon>
        <taxon>Vertebrata</taxon>
        <taxon>Euteleostomi</taxon>
        <taxon>Mammalia</taxon>
        <taxon>Eutheria</taxon>
        <taxon>Laurasiatheria</taxon>
        <taxon>Artiodactyla</taxon>
        <taxon>Ruminantia</taxon>
        <taxon>Pecora</taxon>
        <taxon>Cervidae</taxon>
        <taxon>Odocoileinae</taxon>
        <taxon>Rangifer</taxon>
    </lineage>
</organism>
<feature type="region of interest" description="Disordered" evidence="1">
    <location>
        <begin position="130"/>
        <end position="149"/>
    </location>
</feature>
<feature type="region of interest" description="Disordered" evidence="1">
    <location>
        <begin position="95"/>
        <end position="121"/>
    </location>
</feature>
<gene>
    <name evidence="2" type="ORF">MRATA1EN1_LOCUS9321</name>
</gene>
<protein>
    <submittedName>
        <fullName evidence="2">Uncharacterized protein</fullName>
    </submittedName>
</protein>
<dbReference type="EMBL" id="OX459938">
    <property type="protein sequence ID" value="CAI9160359.1"/>
    <property type="molecule type" value="Genomic_DNA"/>
</dbReference>
<dbReference type="Proteomes" id="UP001176941">
    <property type="component" value="Chromosome 2"/>
</dbReference>
<name>A0ABN8YG14_RANTA</name>
<evidence type="ECO:0000256" key="1">
    <source>
        <dbReference type="SAM" id="MobiDB-lite"/>
    </source>
</evidence>
<keyword evidence="3" id="KW-1185">Reference proteome</keyword>
<sequence length="161" mass="16804">METRLETNSPLTRLFLHAHFAPSRSGRIECGERDVAPPLAANSRLLPGWSCCRTTVPSVLRGARQGGPEEALTGGGALESAPACSLSSVNQNNDCASGFPGARRRTVSSRRRESGGRRSLGRAVSTLASGAFSADPAQRPQPARSRGAPALQPLLGSCALL</sequence>
<evidence type="ECO:0000313" key="3">
    <source>
        <dbReference type="Proteomes" id="UP001176941"/>
    </source>
</evidence>
<proteinExistence type="predicted"/>
<accession>A0ABN8YG14</accession>